<name>A0ACC0W0Z7_9STRA</name>
<sequence length="222" mass="24264">MNSQTTKKLGVVRAAVREKVRKEIIASRTGSQKKDMTTREQYISRIVDPSERERSRTNATFADVGVATESPVVIDDDGDDNRNDIADVKNVEEGFAGEDDEQLETATASARKVFTTWTDILQQVAEEQCDEVLLSSFVVADGGAVSEVDEEGASGGAATRRHPAAGGGGARRIHNHDAIQRPPFPEHNDPNYPQEGKLAGVRGRKMKLQNLFGSESTIRDIR</sequence>
<accession>A0ACC0W0Z7</accession>
<evidence type="ECO:0000313" key="1">
    <source>
        <dbReference type="EMBL" id="KAI9911788.1"/>
    </source>
</evidence>
<organism evidence="1 2">
    <name type="scientific">Peronosclerospora sorghi</name>
    <dbReference type="NCBI Taxonomy" id="230839"/>
    <lineage>
        <taxon>Eukaryota</taxon>
        <taxon>Sar</taxon>
        <taxon>Stramenopiles</taxon>
        <taxon>Oomycota</taxon>
        <taxon>Peronosporomycetes</taxon>
        <taxon>Peronosporales</taxon>
        <taxon>Peronosporaceae</taxon>
        <taxon>Peronosclerospora</taxon>
    </lineage>
</organism>
<protein>
    <submittedName>
        <fullName evidence="1">Uncharacterized protein</fullName>
    </submittedName>
</protein>
<keyword evidence="2" id="KW-1185">Reference proteome</keyword>
<dbReference type="EMBL" id="CM047584">
    <property type="protein sequence ID" value="KAI9911788.1"/>
    <property type="molecule type" value="Genomic_DNA"/>
</dbReference>
<gene>
    <name evidence="1" type="ORF">PsorP6_009414</name>
</gene>
<evidence type="ECO:0000313" key="2">
    <source>
        <dbReference type="Proteomes" id="UP001163321"/>
    </source>
</evidence>
<comment type="caution">
    <text evidence="1">The sequence shown here is derived from an EMBL/GenBank/DDBJ whole genome shotgun (WGS) entry which is preliminary data.</text>
</comment>
<dbReference type="Proteomes" id="UP001163321">
    <property type="component" value="Chromosome 5"/>
</dbReference>
<proteinExistence type="predicted"/>
<reference evidence="1 2" key="1">
    <citation type="journal article" date="2022" name="bioRxiv">
        <title>The genome of the oomycete Peronosclerospora sorghi, a cosmopolitan pathogen of maize and sorghum, is inflated with dispersed pseudogenes.</title>
        <authorList>
            <person name="Fletcher K."/>
            <person name="Martin F."/>
            <person name="Isakeit T."/>
            <person name="Cavanaugh K."/>
            <person name="Magill C."/>
            <person name="Michelmore R."/>
        </authorList>
    </citation>
    <scope>NUCLEOTIDE SEQUENCE [LARGE SCALE GENOMIC DNA]</scope>
    <source>
        <strain evidence="1">P6</strain>
    </source>
</reference>